<dbReference type="Pfam" id="PF00293">
    <property type="entry name" value="NUDIX"/>
    <property type="match status" value="1"/>
</dbReference>
<dbReference type="InterPro" id="IPR020084">
    <property type="entry name" value="NUDIX_hydrolase_CS"/>
</dbReference>
<dbReference type="Gene3D" id="1.10.10.10">
    <property type="entry name" value="Winged helix-like DNA-binding domain superfamily/Winged helix DNA-binding domain"/>
    <property type="match status" value="1"/>
</dbReference>
<keyword evidence="1 2" id="KW-0378">Hydrolase</keyword>
<comment type="caution">
    <text evidence="4">The sequence shown here is derived from an EMBL/GenBank/DDBJ whole genome shotgun (WGS) entry which is preliminary data.</text>
</comment>
<dbReference type="SUPFAM" id="SSF55811">
    <property type="entry name" value="Nudix"/>
    <property type="match status" value="1"/>
</dbReference>
<keyword evidence="5" id="KW-1185">Reference proteome</keyword>
<dbReference type="InterPro" id="IPR036390">
    <property type="entry name" value="WH_DNA-bd_sf"/>
</dbReference>
<dbReference type="InterPro" id="IPR000086">
    <property type="entry name" value="NUDIX_hydrolase_dom"/>
</dbReference>
<dbReference type="Gene3D" id="3.90.79.10">
    <property type="entry name" value="Nucleoside Triphosphate Pyrophosphohydrolase"/>
    <property type="match status" value="1"/>
</dbReference>
<dbReference type="PROSITE" id="PS51462">
    <property type="entry name" value="NUDIX"/>
    <property type="match status" value="1"/>
</dbReference>
<dbReference type="CDD" id="cd18873">
    <property type="entry name" value="NUDIX_NadM_like"/>
    <property type="match status" value="1"/>
</dbReference>
<dbReference type="InterPro" id="IPR054105">
    <property type="entry name" value="WHD_NrtR"/>
</dbReference>
<evidence type="ECO:0000256" key="1">
    <source>
        <dbReference type="ARBA" id="ARBA00022801"/>
    </source>
</evidence>
<dbReference type="PRINTS" id="PR00502">
    <property type="entry name" value="NUDIXFAMILY"/>
</dbReference>
<reference evidence="4 5" key="1">
    <citation type="submission" date="2022-01" db="EMBL/GenBank/DDBJ databases">
        <title>Labilibaculum sp. nov, a marine bacterium isolated from Antarctica.</title>
        <authorList>
            <person name="Dai W."/>
        </authorList>
    </citation>
    <scope>NUCLEOTIDE SEQUENCE [LARGE SCALE GENOMIC DNA]</scope>
    <source>
        <strain evidence="4 5">DW002</strain>
    </source>
</reference>
<proteinExistence type="inferred from homology"/>
<evidence type="ECO:0000313" key="4">
    <source>
        <dbReference type="EMBL" id="MDE5416758.1"/>
    </source>
</evidence>
<organism evidence="4 5">
    <name type="scientific">Paralabilibaculum antarcticum</name>
    <dbReference type="NCBI Taxonomy" id="2912572"/>
    <lineage>
        <taxon>Bacteria</taxon>
        <taxon>Pseudomonadati</taxon>
        <taxon>Bacteroidota</taxon>
        <taxon>Bacteroidia</taxon>
        <taxon>Marinilabiliales</taxon>
        <taxon>Marinifilaceae</taxon>
        <taxon>Paralabilibaculum</taxon>
    </lineage>
</organism>
<dbReference type="PANTHER" id="PTHR43736">
    <property type="entry name" value="ADP-RIBOSE PYROPHOSPHATASE"/>
    <property type="match status" value="1"/>
</dbReference>
<comment type="similarity">
    <text evidence="2">Belongs to the Nudix hydrolase family.</text>
</comment>
<evidence type="ECO:0000259" key="3">
    <source>
        <dbReference type="PROSITE" id="PS51462"/>
    </source>
</evidence>
<dbReference type="SUPFAM" id="SSF46785">
    <property type="entry name" value="Winged helix' DNA-binding domain"/>
    <property type="match status" value="1"/>
</dbReference>
<evidence type="ECO:0000313" key="5">
    <source>
        <dbReference type="Proteomes" id="UP001528920"/>
    </source>
</evidence>
<dbReference type="PROSITE" id="PS00893">
    <property type="entry name" value="NUDIX_BOX"/>
    <property type="match status" value="1"/>
</dbReference>
<dbReference type="RefSeq" id="WP_275108097.1">
    <property type="nucleotide sequence ID" value="NZ_JAKJSC010000001.1"/>
</dbReference>
<dbReference type="GO" id="GO:0016787">
    <property type="term" value="F:hydrolase activity"/>
    <property type="evidence" value="ECO:0007669"/>
    <property type="project" value="UniProtKB-KW"/>
</dbReference>
<dbReference type="InterPro" id="IPR015797">
    <property type="entry name" value="NUDIX_hydrolase-like_dom_sf"/>
</dbReference>
<sequence length="232" mass="26983">METKNYCYEYPRPSVTTDCVIFGFDNGELKILLIERGIEPCKGKWAFPGGFMRENENSDECAKRELREETGLQDIFIEQLFTFADVDRDPRGRVVTIAYYALVKLTQYNIQAGDDADNAKWFPISQIPPLAFDHDRILRMAINRLRGKIRYQPLGFELLPERFTIPELQNLYETVLEIKLDRRNFRKKILATGLLIDHNESIKGQPHKGANLYSFDEGKYQQLSNTGFNFEI</sequence>
<dbReference type="Proteomes" id="UP001528920">
    <property type="component" value="Unassembled WGS sequence"/>
</dbReference>
<protein>
    <submittedName>
        <fullName evidence="4">NUDIX hydrolase</fullName>
    </submittedName>
</protein>
<dbReference type="PANTHER" id="PTHR43736:SF4">
    <property type="entry name" value="SLR1690 PROTEIN"/>
    <property type="match status" value="1"/>
</dbReference>
<name>A0ABT5VQI0_9BACT</name>
<accession>A0ABT5VQI0</accession>
<dbReference type="Pfam" id="PF21906">
    <property type="entry name" value="WHD_NrtR"/>
    <property type="match status" value="1"/>
</dbReference>
<gene>
    <name evidence="4" type="ORF">L3049_01975</name>
</gene>
<dbReference type="EMBL" id="JAKJSC010000001">
    <property type="protein sequence ID" value="MDE5416758.1"/>
    <property type="molecule type" value="Genomic_DNA"/>
</dbReference>
<dbReference type="InterPro" id="IPR036388">
    <property type="entry name" value="WH-like_DNA-bd_sf"/>
</dbReference>
<feature type="domain" description="Nudix hydrolase" evidence="3">
    <location>
        <begin position="14"/>
        <end position="146"/>
    </location>
</feature>
<evidence type="ECO:0000256" key="2">
    <source>
        <dbReference type="RuleBase" id="RU003476"/>
    </source>
</evidence>
<dbReference type="InterPro" id="IPR020476">
    <property type="entry name" value="Nudix_hydrolase"/>
</dbReference>